<accession>A0ABP7SFA5</accession>
<sequence length="184" mass="20094">MGDNKERMLRNEWYLDEPDLAEDRLRCGRLLDRFNATTADEDAERFGILTELLGGIGPGTRVLTRFLCSYGHLTTIGANSFVNNDAIFMDDARITIGDDVRIGPRAQLLTALHPLEDHDKRREGWEKPLPITIGDNAWLGGGVIVCPGVTIGADAVVGAGSVVLRDVPARTFVAGNPARVIRDL</sequence>
<proteinExistence type="inferred from homology"/>
<evidence type="ECO:0000313" key="6">
    <source>
        <dbReference type="Proteomes" id="UP001501747"/>
    </source>
</evidence>
<dbReference type="CDD" id="cd03357">
    <property type="entry name" value="LbH_MAT_GAT"/>
    <property type="match status" value="1"/>
</dbReference>
<dbReference type="Gene3D" id="2.160.10.10">
    <property type="entry name" value="Hexapeptide repeat proteins"/>
    <property type="match status" value="1"/>
</dbReference>
<reference evidence="6" key="1">
    <citation type="journal article" date="2019" name="Int. J. Syst. Evol. Microbiol.">
        <title>The Global Catalogue of Microorganisms (GCM) 10K type strain sequencing project: providing services to taxonomists for standard genome sequencing and annotation.</title>
        <authorList>
            <consortium name="The Broad Institute Genomics Platform"/>
            <consortium name="The Broad Institute Genome Sequencing Center for Infectious Disease"/>
            <person name="Wu L."/>
            <person name="Ma J."/>
        </authorList>
    </citation>
    <scope>NUCLEOTIDE SEQUENCE [LARGE SCALE GENOMIC DNA]</scope>
    <source>
        <strain evidence="6">JCM 17342</strain>
    </source>
</reference>
<dbReference type="InterPro" id="IPR051159">
    <property type="entry name" value="Hexapeptide_acetyltransf"/>
</dbReference>
<evidence type="ECO:0000259" key="4">
    <source>
        <dbReference type="SMART" id="SM01266"/>
    </source>
</evidence>
<dbReference type="RefSeq" id="WP_344876303.1">
    <property type="nucleotide sequence ID" value="NZ_BAABAL010000012.1"/>
</dbReference>
<name>A0ABP7SFA5_9PSEU</name>
<dbReference type="PANTHER" id="PTHR23416">
    <property type="entry name" value="SIALIC ACID SYNTHASE-RELATED"/>
    <property type="match status" value="1"/>
</dbReference>
<evidence type="ECO:0000256" key="2">
    <source>
        <dbReference type="ARBA" id="ARBA00022679"/>
    </source>
</evidence>
<dbReference type="InterPro" id="IPR001451">
    <property type="entry name" value="Hexapep"/>
</dbReference>
<keyword evidence="2" id="KW-0808">Transferase</keyword>
<comment type="similarity">
    <text evidence="1">Belongs to the transferase hexapeptide repeat family.</text>
</comment>
<keyword evidence="3" id="KW-0677">Repeat</keyword>
<evidence type="ECO:0000256" key="3">
    <source>
        <dbReference type="ARBA" id="ARBA00022737"/>
    </source>
</evidence>
<dbReference type="InterPro" id="IPR024688">
    <property type="entry name" value="Mac_dom"/>
</dbReference>
<evidence type="ECO:0000256" key="1">
    <source>
        <dbReference type="ARBA" id="ARBA00007274"/>
    </source>
</evidence>
<comment type="caution">
    <text evidence="5">The sequence shown here is derived from an EMBL/GenBank/DDBJ whole genome shotgun (WGS) entry which is preliminary data.</text>
</comment>
<keyword evidence="6" id="KW-1185">Reference proteome</keyword>
<dbReference type="InterPro" id="IPR011004">
    <property type="entry name" value="Trimer_LpxA-like_sf"/>
</dbReference>
<protein>
    <submittedName>
        <fullName evidence="5">Sugar O-acetyltransferase</fullName>
    </submittedName>
</protein>
<dbReference type="Pfam" id="PF00132">
    <property type="entry name" value="Hexapep"/>
    <property type="match status" value="1"/>
</dbReference>
<dbReference type="Pfam" id="PF12464">
    <property type="entry name" value="Mac"/>
    <property type="match status" value="1"/>
</dbReference>
<dbReference type="SMART" id="SM01266">
    <property type="entry name" value="Mac"/>
    <property type="match status" value="1"/>
</dbReference>
<dbReference type="PROSITE" id="PS00101">
    <property type="entry name" value="HEXAPEP_TRANSFERASES"/>
    <property type="match status" value="1"/>
</dbReference>
<gene>
    <name evidence="5" type="ORF">GCM10022247_36700</name>
</gene>
<organism evidence="5 6">
    <name type="scientific">Allokutzneria multivorans</name>
    <dbReference type="NCBI Taxonomy" id="1142134"/>
    <lineage>
        <taxon>Bacteria</taxon>
        <taxon>Bacillati</taxon>
        <taxon>Actinomycetota</taxon>
        <taxon>Actinomycetes</taxon>
        <taxon>Pseudonocardiales</taxon>
        <taxon>Pseudonocardiaceae</taxon>
        <taxon>Allokutzneria</taxon>
    </lineage>
</organism>
<dbReference type="PANTHER" id="PTHR23416:SF23">
    <property type="entry name" value="ACETYLTRANSFERASE C18B11.09C-RELATED"/>
    <property type="match status" value="1"/>
</dbReference>
<evidence type="ECO:0000313" key="5">
    <source>
        <dbReference type="EMBL" id="GAA4011021.1"/>
    </source>
</evidence>
<dbReference type="SUPFAM" id="SSF51161">
    <property type="entry name" value="Trimeric LpxA-like enzymes"/>
    <property type="match status" value="1"/>
</dbReference>
<dbReference type="EMBL" id="BAABAL010000012">
    <property type="protein sequence ID" value="GAA4011021.1"/>
    <property type="molecule type" value="Genomic_DNA"/>
</dbReference>
<dbReference type="InterPro" id="IPR018357">
    <property type="entry name" value="Hexapep_transf_CS"/>
</dbReference>
<feature type="domain" description="Maltose/galactoside acetyltransferase" evidence="4">
    <location>
        <begin position="5"/>
        <end position="58"/>
    </location>
</feature>
<dbReference type="Proteomes" id="UP001501747">
    <property type="component" value="Unassembled WGS sequence"/>
</dbReference>